<evidence type="ECO:0000256" key="1">
    <source>
        <dbReference type="SAM" id="MobiDB-lite"/>
    </source>
</evidence>
<feature type="non-terminal residue" evidence="2">
    <location>
        <position position="1"/>
    </location>
</feature>
<evidence type="ECO:0000313" key="2">
    <source>
        <dbReference type="EMBL" id="VCX36680.1"/>
    </source>
</evidence>
<gene>
    <name evidence="2" type="ORF">BN2614_LOCUS5</name>
</gene>
<dbReference type="EMBL" id="CYRY02042768">
    <property type="protein sequence ID" value="VCX36680.1"/>
    <property type="molecule type" value="Genomic_DNA"/>
</dbReference>
<reference evidence="2 3" key="1">
    <citation type="submission" date="2018-10" db="EMBL/GenBank/DDBJ databases">
        <authorList>
            <person name="Ekblom R."/>
            <person name="Jareborg N."/>
        </authorList>
    </citation>
    <scope>NUCLEOTIDE SEQUENCE [LARGE SCALE GENOMIC DNA]</scope>
    <source>
        <tissue evidence="2">Muscle</tissue>
    </source>
</reference>
<proteinExistence type="predicted"/>
<comment type="caution">
    <text evidence="2">The sequence shown here is derived from an EMBL/GenBank/DDBJ whole genome shotgun (WGS) entry which is preliminary data.</text>
</comment>
<accession>A0A9X9M4R0</accession>
<name>A0A9X9M4R0_GULGU</name>
<feature type="region of interest" description="Disordered" evidence="1">
    <location>
        <begin position="101"/>
        <end position="121"/>
    </location>
</feature>
<keyword evidence="3" id="KW-1185">Reference proteome</keyword>
<sequence length="234" mass="25951">DGTRCPSWGTPVARTCWSGPPGPEAEERKLAKETFQRVVPPAPSVLTQRVQTEARSKSSSPVVFGASFLSKHRKWLSLPQKIKEGASTVLNGEERLEYQQLEGRSSTQLHRGGSGQGPWERHPAVVSRDTLGCDFLREFGHGKSLLLLGPQIGKDPILQGTSQGPIMFWSSPPMHILSFQEDHSSCFPFPWVFSSGWLLTCSGQCIQPPESCCPLGHWLLWLSPCHYSLDLKFV</sequence>
<evidence type="ECO:0000313" key="3">
    <source>
        <dbReference type="Proteomes" id="UP000269945"/>
    </source>
</evidence>
<feature type="non-terminal residue" evidence="2">
    <location>
        <position position="234"/>
    </location>
</feature>
<protein>
    <submittedName>
        <fullName evidence="2">Uncharacterized protein</fullName>
    </submittedName>
</protein>
<dbReference type="AlphaFoldDB" id="A0A9X9M4R0"/>
<feature type="region of interest" description="Disordered" evidence="1">
    <location>
        <begin position="1"/>
        <end position="28"/>
    </location>
</feature>
<organism evidence="2 3">
    <name type="scientific">Gulo gulo</name>
    <name type="common">Wolverine</name>
    <name type="synonym">Gluton</name>
    <dbReference type="NCBI Taxonomy" id="48420"/>
    <lineage>
        <taxon>Eukaryota</taxon>
        <taxon>Metazoa</taxon>
        <taxon>Chordata</taxon>
        <taxon>Craniata</taxon>
        <taxon>Vertebrata</taxon>
        <taxon>Euteleostomi</taxon>
        <taxon>Mammalia</taxon>
        <taxon>Eutheria</taxon>
        <taxon>Laurasiatheria</taxon>
        <taxon>Carnivora</taxon>
        <taxon>Caniformia</taxon>
        <taxon>Musteloidea</taxon>
        <taxon>Mustelidae</taxon>
        <taxon>Guloninae</taxon>
        <taxon>Gulo</taxon>
    </lineage>
</organism>
<dbReference type="Proteomes" id="UP000269945">
    <property type="component" value="Unassembled WGS sequence"/>
</dbReference>